<dbReference type="GO" id="GO:0003677">
    <property type="term" value="F:DNA binding"/>
    <property type="evidence" value="ECO:0007669"/>
    <property type="project" value="InterPro"/>
</dbReference>
<organism evidence="1 2">
    <name type="scientific">Nocardia mangyaensis</name>
    <dbReference type="NCBI Taxonomy" id="2213200"/>
    <lineage>
        <taxon>Bacteria</taxon>
        <taxon>Bacillati</taxon>
        <taxon>Actinomycetota</taxon>
        <taxon>Actinomycetes</taxon>
        <taxon>Mycobacteriales</taxon>
        <taxon>Nocardiaceae</taxon>
        <taxon>Nocardia</taxon>
    </lineage>
</organism>
<gene>
    <name evidence="1" type="ORF">BOX37_17990</name>
</gene>
<dbReference type="Proteomes" id="UP000183810">
    <property type="component" value="Chromosome"/>
</dbReference>
<sequence length="76" mass="8122">MQIPHPPILHFIEGRTSGDAAVHDTHLVVQLHDAPLRALCARAAGLSPQALLRLTAAAETLRRTEGLAPAALTSQW</sequence>
<proteinExistence type="predicted"/>
<dbReference type="EMBL" id="CP018082">
    <property type="protein sequence ID" value="APE35527.1"/>
    <property type="molecule type" value="Genomic_DNA"/>
</dbReference>
<dbReference type="KEGG" id="nsl:BOX37_17990"/>
<dbReference type="AlphaFoldDB" id="A0A1J0VUA8"/>
<evidence type="ECO:0000313" key="2">
    <source>
        <dbReference type="Proteomes" id="UP000183810"/>
    </source>
</evidence>
<evidence type="ECO:0000313" key="1">
    <source>
        <dbReference type="EMBL" id="APE35527.1"/>
    </source>
</evidence>
<dbReference type="Gene3D" id="1.10.260.40">
    <property type="entry name" value="lambda repressor-like DNA-binding domains"/>
    <property type="match status" value="1"/>
</dbReference>
<dbReference type="InterPro" id="IPR010982">
    <property type="entry name" value="Lambda_DNA-bd_dom_sf"/>
</dbReference>
<name>A0A1J0VUA8_9NOCA</name>
<accession>A0A1J0VUA8</accession>
<protein>
    <submittedName>
        <fullName evidence="1">Uncharacterized protein</fullName>
    </submittedName>
</protein>
<keyword evidence="2" id="KW-1185">Reference proteome</keyword>
<reference evidence="1" key="1">
    <citation type="submission" date="2016-11" db="EMBL/GenBank/DDBJ databases">
        <authorList>
            <person name="Jaros S."/>
            <person name="Januszkiewicz K."/>
            <person name="Wedrychowicz H."/>
        </authorList>
    </citation>
    <scope>NUCLEOTIDE SEQUENCE [LARGE SCALE GENOMIC DNA]</scope>
    <source>
        <strain evidence="1">Y48</strain>
    </source>
</reference>
<dbReference type="RefSeq" id="WP_071928715.1">
    <property type="nucleotide sequence ID" value="NZ_CP018082.1"/>
</dbReference>
<dbReference type="OrthoDB" id="9987656at2"/>